<accession>A0A1D7QSD6</accession>
<sequence length="376" mass="43174">MTKKDNNNVVPMQMEVPVEELVGAFADLNEYALTHYQEDLERYQLEHFTEPEHSSDDMVQAYQMTYIWNMMHAPIVSREEGTYVTIHQHFTELAEKHEQYSPVVLHAFRKLDEISPDVYEVTALVKAENEEGDTFLPLAASIVHDHEPLFIPTPEHEDYVEGDLIVCFGYPVDDAVIPLMMPFRIAAEHRNAFENAMVNITTDHDFESTKELMADPAGSFFDGVLLPFVNELYEMSDLLDEPLENENQQAVDDLLRDVLEDKYPEDVVETVRMMWQSFCLHEDPTIRSVPNHAAAMLYEALSFLASGFKVTLQEAAELFDAKPSGMKHARLKLETFIDEHYGDASEDDEAAMDLDELTKLLGEDEVKRLFEDRDKN</sequence>
<dbReference type="OrthoDB" id="6399948at2"/>
<dbReference type="EMBL" id="CP012502">
    <property type="protein sequence ID" value="AOM81918.1"/>
    <property type="molecule type" value="Genomic_DNA"/>
</dbReference>
<dbReference type="KEGG" id="bbev:BBEV_0525"/>
<evidence type="ECO:0000313" key="1">
    <source>
        <dbReference type="EMBL" id="AOM81918.1"/>
    </source>
</evidence>
<name>A0A1D7QSD6_9BACI</name>
<dbReference type="AlphaFoldDB" id="A0A1D7QSD6"/>
<protein>
    <submittedName>
        <fullName evidence="1">Uncharacterized protein</fullName>
    </submittedName>
</protein>
<dbReference type="RefSeq" id="WP_069364045.1">
    <property type="nucleotide sequence ID" value="NZ_CP012502.1"/>
</dbReference>
<dbReference type="STRING" id="632773.BBEV_0525"/>
<keyword evidence="2" id="KW-1185">Reference proteome</keyword>
<gene>
    <name evidence="1" type="ORF">BBEV_0525</name>
</gene>
<evidence type="ECO:0000313" key="2">
    <source>
        <dbReference type="Proteomes" id="UP000094463"/>
    </source>
</evidence>
<reference evidence="1 2" key="1">
    <citation type="submission" date="2015-08" db="EMBL/GenBank/DDBJ databases">
        <title>The complete genome sequence of Bacillus beveridgei MLTeJB.</title>
        <authorList>
            <person name="Hanson T.E."/>
            <person name="Mesa C."/>
            <person name="Basesman S.M."/>
            <person name="Oremland R.S."/>
        </authorList>
    </citation>
    <scope>NUCLEOTIDE SEQUENCE [LARGE SCALE GENOMIC DNA]</scope>
    <source>
        <strain evidence="1 2">MLTeJB</strain>
    </source>
</reference>
<dbReference type="Proteomes" id="UP000094463">
    <property type="component" value="Chromosome"/>
</dbReference>
<proteinExistence type="predicted"/>
<organism evidence="1 2">
    <name type="scientific">Salisediminibacterium beveridgei</name>
    <dbReference type="NCBI Taxonomy" id="632773"/>
    <lineage>
        <taxon>Bacteria</taxon>
        <taxon>Bacillati</taxon>
        <taxon>Bacillota</taxon>
        <taxon>Bacilli</taxon>
        <taxon>Bacillales</taxon>
        <taxon>Bacillaceae</taxon>
        <taxon>Salisediminibacterium</taxon>
    </lineage>
</organism>